<evidence type="ECO:0000313" key="2">
    <source>
        <dbReference type="Proteomes" id="UP001186974"/>
    </source>
</evidence>
<reference evidence="1" key="1">
    <citation type="submission" date="2024-09" db="EMBL/GenBank/DDBJ databases">
        <title>Black Yeasts Isolated from many extreme environments.</title>
        <authorList>
            <person name="Coleine C."/>
            <person name="Stajich J.E."/>
            <person name="Selbmann L."/>
        </authorList>
    </citation>
    <scope>NUCLEOTIDE SEQUENCE</scope>
    <source>
        <strain evidence="1">CCFEE 5737</strain>
    </source>
</reference>
<proteinExistence type="predicted"/>
<dbReference type="EMBL" id="JAWDJW010000002">
    <property type="protein sequence ID" value="KAK3082263.1"/>
    <property type="molecule type" value="Genomic_DNA"/>
</dbReference>
<name>A0ACC3DZG6_9PEZI</name>
<accession>A0ACC3DZG6</accession>
<comment type="caution">
    <text evidence="1">The sequence shown here is derived from an EMBL/GenBank/DDBJ whole genome shotgun (WGS) entry which is preliminary data.</text>
</comment>
<gene>
    <name evidence="1" type="ORF">LTS18_007819</name>
</gene>
<sequence>MPTPLSSSTPDPTEHATSYTTMSVGDVEAIGSHCQMAFCGQLDLLPFRCESCKGTFCLDHRSETAHSCPHAGEWARRRANLQNQHSSSTPSAKPNILSHEKQCSSPSCKTLIDTPLTPGIHCASCNRSYCLKHRMKEEHDCAKLVPIGARPQSQLDRAQSALDKLRAWGAGKKAAASASQGQTSRTAGSGSGSPSSSITAGLRKTVSRGISGNMSSGGSGGARKTTALADLNALKRTAKGDDKIPLDKRIYLHVEASADTTTAKFPTGNFFYSTEWSVGRVLDAAAKSLQVQNVNNRVEGEDQRLRVFHVEGGRLLEFSERLGKSVGSGNTVVLLRGVGPAVPDLIEA</sequence>
<protein>
    <submittedName>
        <fullName evidence="1">Uncharacterized protein</fullName>
    </submittedName>
</protein>
<dbReference type="Proteomes" id="UP001186974">
    <property type="component" value="Unassembled WGS sequence"/>
</dbReference>
<organism evidence="1 2">
    <name type="scientific">Coniosporium uncinatum</name>
    <dbReference type="NCBI Taxonomy" id="93489"/>
    <lineage>
        <taxon>Eukaryota</taxon>
        <taxon>Fungi</taxon>
        <taxon>Dikarya</taxon>
        <taxon>Ascomycota</taxon>
        <taxon>Pezizomycotina</taxon>
        <taxon>Dothideomycetes</taxon>
        <taxon>Dothideomycetes incertae sedis</taxon>
        <taxon>Coniosporium</taxon>
    </lineage>
</organism>
<keyword evidence="2" id="KW-1185">Reference proteome</keyword>
<evidence type="ECO:0000313" key="1">
    <source>
        <dbReference type="EMBL" id="KAK3082263.1"/>
    </source>
</evidence>